<accession>A0A2S4VNT3</accession>
<proteinExistence type="predicted"/>
<dbReference type="AlphaFoldDB" id="A0A2S4VNT3"/>
<evidence type="ECO:0000313" key="1">
    <source>
        <dbReference type="EMBL" id="POW11227.1"/>
    </source>
</evidence>
<sequence>RRILTPKQADNQPAFEFGPIRSGLISKLSASELIDGITIGKEITSWERRLALDFSALKITEGSADRATGAMNDVVNELLPPFQNSIGEEERLMIILAMIACSLVAASMKEDRKKKCTFKCSTLHYPLVGGCATIIGHDFQGLPNKWQIKHAYKTEGHDQFWNCLGTGMKMSICCLPGKIVIPPKANVLLQNATPI</sequence>
<keyword evidence="2" id="KW-1185">Reference proteome</keyword>
<feature type="non-terminal residue" evidence="1">
    <location>
        <position position="195"/>
    </location>
</feature>
<dbReference type="Proteomes" id="UP000239156">
    <property type="component" value="Unassembled WGS sequence"/>
</dbReference>
<gene>
    <name evidence="1" type="ORF">PSTT_05403</name>
</gene>
<organism evidence="1 2">
    <name type="scientific">Puccinia striiformis</name>
    <dbReference type="NCBI Taxonomy" id="27350"/>
    <lineage>
        <taxon>Eukaryota</taxon>
        <taxon>Fungi</taxon>
        <taxon>Dikarya</taxon>
        <taxon>Basidiomycota</taxon>
        <taxon>Pucciniomycotina</taxon>
        <taxon>Pucciniomycetes</taxon>
        <taxon>Pucciniales</taxon>
        <taxon>Pucciniaceae</taxon>
        <taxon>Puccinia</taxon>
    </lineage>
</organism>
<name>A0A2S4VNT3_9BASI</name>
<evidence type="ECO:0000313" key="2">
    <source>
        <dbReference type="Proteomes" id="UP000239156"/>
    </source>
</evidence>
<comment type="caution">
    <text evidence="1">The sequence shown here is derived from an EMBL/GenBank/DDBJ whole genome shotgun (WGS) entry which is preliminary data.</text>
</comment>
<protein>
    <submittedName>
        <fullName evidence="1">Uncharacterized protein</fullName>
    </submittedName>
</protein>
<dbReference type="VEuPathDB" id="FungiDB:PSHT_00915"/>
<dbReference type="VEuPathDB" id="FungiDB:PSTT_05403"/>
<feature type="non-terminal residue" evidence="1">
    <location>
        <position position="1"/>
    </location>
</feature>
<reference evidence="1" key="1">
    <citation type="submission" date="2017-12" db="EMBL/GenBank/DDBJ databases">
        <title>Gene loss provides genomic basis for host adaptation in cereal stripe rust fungi.</title>
        <authorList>
            <person name="Xia C."/>
        </authorList>
    </citation>
    <scope>NUCLEOTIDE SEQUENCE [LARGE SCALE GENOMIC DNA]</scope>
    <source>
        <strain evidence="1">93-210</strain>
    </source>
</reference>
<dbReference type="EMBL" id="PKSL01000040">
    <property type="protein sequence ID" value="POW11227.1"/>
    <property type="molecule type" value="Genomic_DNA"/>
</dbReference>